<evidence type="ECO:0000259" key="2">
    <source>
        <dbReference type="PROSITE" id="PS51465"/>
    </source>
</evidence>
<dbReference type="Gene3D" id="3.30.60.30">
    <property type="match status" value="1"/>
</dbReference>
<sequence>MFYFTLCLIGFIIASAVQDISGQETSPPCNMMCPFIYLPVCASNGLTYASRCVMESMSCIDSLGLTLRHEGPCV</sequence>
<dbReference type="VEuPathDB" id="VectorBase:BGLB027734"/>
<dbReference type="SMART" id="SM00280">
    <property type="entry name" value="KAZAL"/>
    <property type="match status" value="1"/>
</dbReference>
<feature type="signal peptide" evidence="1">
    <location>
        <begin position="1"/>
        <end position="22"/>
    </location>
</feature>
<dbReference type="EnsemblMetazoa" id="BGLB027734-RA">
    <property type="protein sequence ID" value="BGLB027734-PA"/>
    <property type="gene ID" value="BGLB027734"/>
</dbReference>
<dbReference type="RefSeq" id="XP_013068230.2">
    <property type="nucleotide sequence ID" value="XM_013212776.2"/>
</dbReference>
<dbReference type="InterPro" id="IPR036058">
    <property type="entry name" value="Kazal_dom_sf"/>
</dbReference>
<reference evidence="3" key="1">
    <citation type="submission" date="2020-05" db="UniProtKB">
        <authorList>
            <consortium name="EnsemblMetazoa"/>
        </authorList>
    </citation>
    <scope>IDENTIFICATION</scope>
    <source>
        <strain evidence="3">BB02</strain>
    </source>
</reference>
<evidence type="ECO:0000313" key="3">
    <source>
        <dbReference type="EnsemblMetazoa" id="BGLB027734-PA"/>
    </source>
</evidence>
<dbReference type="Proteomes" id="UP000076420">
    <property type="component" value="Unassembled WGS sequence"/>
</dbReference>
<accession>A0A2C9L6T9</accession>
<feature type="chain" id="PRO_5013220201" description="Kazal-like domain-containing protein" evidence="1">
    <location>
        <begin position="23"/>
        <end position="74"/>
    </location>
</feature>
<gene>
    <name evidence="3" type="primary">106056168</name>
</gene>
<protein>
    <recommendedName>
        <fullName evidence="2">Kazal-like domain-containing protein</fullName>
    </recommendedName>
</protein>
<dbReference type="CDD" id="cd00104">
    <property type="entry name" value="KAZAL_FS"/>
    <property type="match status" value="1"/>
</dbReference>
<evidence type="ECO:0000313" key="4">
    <source>
        <dbReference type="Proteomes" id="UP000076420"/>
    </source>
</evidence>
<proteinExistence type="predicted"/>
<dbReference type="OrthoDB" id="60813at2759"/>
<dbReference type="InterPro" id="IPR002350">
    <property type="entry name" value="Kazal_dom"/>
</dbReference>
<feature type="domain" description="Kazal-like" evidence="2">
    <location>
        <begin position="23"/>
        <end position="74"/>
    </location>
</feature>
<dbReference type="PROSITE" id="PS51465">
    <property type="entry name" value="KAZAL_2"/>
    <property type="match status" value="1"/>
</dbReference>
<evidence type="ECO:0000256" key="1">
    <source>
        <dbReference type="SAM" id="SignalP"/>
    </source>
</evidence>
<dbReference type="SUPFAM" id="SSF100895">
    <property type="entry name" value="Kazal-type serine protease inhibitors"/>
    <property type="match status" value="1"/>
</dbReference>
<dbReference type="Pfam" id="PF07648">
    <property type="entry name" value="Kazal_2"/>
    <property type="match status" value="1"/>
</dbReference>
<keyword evidence="1" id="KW-0732">Signal</keyword>
<name>A0A2C9L6T9_BIOGL</name>
<organism evidence="3 4">
    <name type="scientific">Biomphalaria glabrata</name>
    <name type="common">Bloodfluke planorb</name>
    <name type="synonym">Freshwater snail</name>
    <dbReference type="NCBI Taxonomy" id="6526"/>
    <lineage>
        <taxon>Eukaryota</taxon>
        <taxon>Metazoa</taxon>
        <taxon>Spiralia</taxon>
        <taxon>Lophotrochozoa</taxon>
        <taxon>Mollusca</taxon>
        <taxon>Gastropoda</taxon>
        <taxon>Heterobranchia</taxon>
        <taxon>Euthyneura</taxon>
        <taxon>Panpulmonata</taxon>
        <taxon>Hygrophila</taxon>
        <taxon>Lymnaeoidea</taxon>
        <taxon>Planorbidae</taxon>
        <taxon>Biomphalaria</taxon>
    </lineage>
</organism>
<dbReference type="AlphaFoldDB" id="A0A2C9L6T9"/>
<dbReference type="VEuPathDB" id="VectorBase:BGLAX_049993"/>